<protein>
    <submittedName>
        <fullName evidence="2">Peroxiredoxin</fullName>
        <ecNumber evidence="2">1.11.1.15</ecNumber>
    </submittedName>
</protein>
<dbReference type="KEGG" id="uli:ETAA1_29890"/>
<dbReference type="InterPro" id="IPR000866">
    <property type="entry name" value="AhpC/TSA"/>
</dbReference>
<feature type="domain" description="Alkyl hydroperoxide reductase subunit C/ Thiol specific antioxidant" evidence="1">
    <location>
        <begin position="1"/>
        <end position="87"/>
    </location>
</feature>
<keyword evidence="2" id="KW-0560">Oxidoreductase</keyword>
<dbReference type="GO" id="GO:0004601">
    <property type="term" value="F:peroxidase activity"/>
    <property type="evidence" value="ECO:0007669"/>
    <property type="project" value="UniProtKB-KW"/>
</dbReference>
<dbReference type="SUPFAM" id="SSF52833">
    <property type="entry name" value="Thioredoxin-like"/>
    <property type="match status" value="1"/>
</dbReference>
<dbReference type="EC" id="1.11.1.15" evidence="2"/>
<organism evidence="2 3">
    <name type="scientific">Urbifossiella limnaea</name>
    <dbReference type="NCBI Taxonomy" id="2528023"/>
    <lineage>
        <taxon>Bacteria</taxon>
        <taxon>Pseudomonadati</taxon>
        <taxon>Planctomycetota</taxon>
        <taxon>Planctomycetia</taxon>
        <taxon>Gemmatales</taxon>
        <taxon>Gemmataceae</taxon>
        <taxon>Urbifossiella</taxon>
    </lineage>
</organism>
<gene>
    <name evidence="2" type="primary">bcp_1</name>
    <name evidence="2" type="ORF">ETAA1_29890</name>
</gene>
<keyword evidence="3" id="KW-1185">Reference proteome</keyword>
<dbReference type="AlphaFoldDB" id="A0A517XU43"/>
<accession>A0A517XU43</accession>
<keyword evidence="2" id="KW-0575">Peroxidase</keyword>
<dbReference type="InterPro" id="IPR036249">
    <property type="entry name" value="Thioredoxin-like_sf"/>
</dbReference>
<name>A0A517XU43_9BACT</name>
<reference evidence="2 3" key="1">
    <citation type="submission" date="2019-02" db="EMBL/GenBank/DDBJ databases">
        <title>Deep-cultivation of Planctomycetes and their phenomic and genomic characterization uncovers novel biology.</title>
        <authorList>
            <person name="Wiegand S."/>
            <person name="Jogler M."/>
            <person name="Boedeker C."/>
            <person name="Pinto D."/>
            <person name="Vollmers J."/>
            <person name="Rivas-Marin E."/>
            <person name="Kohn T."/>
            <person name="Peeters S.H."/>
            <person name="Heuer A."/>
            <person name="Rast P."/>
            <person name="Oberbeckmann S."/>
            <person name="Bunk B."/>
            <person name="Jeske O."/>
            <person name="Meyerdierks A."/>
            <person name="Storesund J.E."/>
            <person name="Kallscheuer N."/>
            <person name="Luecker S."/>
            <person name="Lage O.M."/>
            <person name="Pohl T."/>
            <person name="Merkel B.J."/>
            <person name="Hornburger P."/>
            <person name="Mueller R.-W."/>
            <person name="Bruemmer F."/>
            <person name="Labrenz M."/>
            <person name="Spormann A.M."/>
            <person name="Op den Camp H."/>
            <person name="Overmann J."/>
            <person name="Amann R."/>
            <person name="Jetten M.S.M."/>
            <person name="Mascher T."/>
            <person name="Medema M.H."/>
            <person name="Devos D.P."/>
            <person name="Kaster A.-K."/>
            <person name="Ovreas L."/>
            <person name="Rohde M."/>
            <person name="Galperin M.Y."/>
            <person name="Jogler C."/>
        </authorList>
    </citation>
    <scope>NUCLEOTIDE SEQUENCE [LARGE SCALE GENOMIC DNA]</scope>
    <source>
        <strain evidence="2 3">ETA_A1</strain>
    </source>
</reference>
<proteinExistence type="predicted"/>
<dbReference type="Proteomes" id="UP000319576">
    <property type="component" value="Chromosome"/>
</dbReference>
<dbReference type="Gene3D" id="3.40.30.10">
    <property type="entry name" value="Glutaredoxin"/>
    <property type="match status" value="1"/>
</dbReference>
<sequence>MQKDLATIEAAGVKVVGVSYDAVAVLKGFADKQKITFPLLSDPDSKTIAAYALRNKETAGKKFGKADLDGVPYPGTILVGTDGVVKAKLFVDGYRERHGTAELVKAAEGLKKK</sequence>
<dbReference type="EMBL" id="CP036273">
    <property type="protein sequence ID" value="QDU21026.1"/>
    <property type="molecule type" value="Genomic_DNA"/>
</dbReference>
<evidence type="ECO:0000313" key="2">
    <source>
        <dbReference type="EMBL" id="QDU21026.1"/>
    </source>
</evidence>
<evidence type="ECO:0000313" key="3">
    <source>
        <dbReference type="Proteomes" id="UP000319576"/>
    </source>
</evidence>
<evidence type="ECO:0000259" key="1">
    <source>
        <dbReference type="Pfam" id="PF00578"/>
    </source>
</evidence>
<dbReference type="Pfam" id="PF00578">
    <property type="entry name" value="AhpC-TSA"/>
    <property type="match status" value="1"/>
</dbReference>